<keyword evidence="6" id="KW-1185">Reference proteome</keyword>
<dbReference type="AlphaFoldDB" id="A0A1C6T1Z4"/>
<organism evidence="5 6">
    <name type="scientific">Micromonospora nigra</name>
    <dbReference type="NCBI Taxonomy" id="145857"/>
    <lineage>
        <taxon>Bacteria</taxon>
        <taxon>Bacillati</taxon>
        <taxon>Actinomycetota</taxon>
        <taxon>Actinomycetes</taxon>
        <taxon>Micromonosporales</taxon>
        <taxon>Micromonosporaceae</taxon>
        <taxon>Micromonospora</taxon>
    </lineage>
</organism>
<name>A0A1C6T1Z4_9ACTN</name>
<dbReference type="InterPro" id="IPR037455">
    <property type="entry name" value="LucA/IucC-like"/>
</dbReference>
<dbReference type="RefSeq" id="WP_091091675.1">
    <property type="nucleotide sequence ID" value="NZ_FMHT01000003.1"/>
</dbReference>
<dbReference type="GO" id="GO:0016881">
    <property type="term" value="F:acid-amino acid ligase activity"/>
    <property type="evidence" value="ECO:0007669"/>
    <property type="project" value="UniProtKB-ARBA"/>
</dbReference>
<dbReference type="Pfam" id="PF04183">
    <property type="entry name" value="IucA_IucC"/>
    <property type="match status" value="1"/>
</dbReference>
<gene>
    <name evidence="5" type="ORF">GA0070616_5308</name>
</gene>
<dbReference type="EMBL" id="FMHT01000003">
    <property type="protein sequence ID" value="SCL35751.1"/>
    <property type="molecule type" value="Genomic_DNA"/>
</dbReference>
<dbReference type="PANTHER" id="PTHR34384:SF5">
    <property type="entry name" value="L-2,3-DIAMINOPROPANOATE--CITRATE LIGASE"/>
    <property type="match status" value="1"/>
</dbReference>
<feature type="domain" description="Aerobactin siderophore biosynthesis IucA/IucC-like C-terminal" evidence="4">
    <location>
        <begin position="364"/>
        <end position="509"/>
    </location>
</feature>
<evidence type="ECO:0000256" key="2">
    <source>
        <dbReference type="ARBA" id="ARBA00007832"/>
    </source>
</evidence>
<evidence type="ECO:0000259" key="3">
    <source>
        <dbReference type="Pfam" id="PF04183"/>
    </source>
</evidence>
<evidence type="ECO:0000259" key="4">
    <source>
        <dbReference type="Pfam" id="PF06276"/>
    </source>
</evidence>
<dbReference type="Pfam" id="PF06276">
    <property type="entry name" value="FhuF"/>
    <property type="match status" value="1"/>
</dbReference>
<dbReference type="Gene3D" id="1.10.510.40">
    <property type="match status" value="1"/>
</dbReference>
<evidence type="ECO:0000256" key="1">
    <source>
        <dbReference type="ARBA" id="ARBA00004924"/>
    </source>
</evidence>
<reference evidence="5 6" key="1">
    <citation type="submission" date="2016-06" db="EMBL/GenBank/DDBJ databases">
        <authorList>
            <person name="Kjaerup R.B."/>
            <person name="Dalgaard T.S."/>
            <person name="Juul-Madsen H.R."/>
        </authorList>
    </citation>
    <scope>NUCLEOTIDE SEQUENCE [LARGE SCALE GENOMIC DNA]</scope>
    <source>
        <strain evidence="5 6">DSM 43818</strain>
    </source>
</reference>
<feature type="domain" description="Aerobactin siderophore biosynthesis IucA/IucC N-terminal" evidence="3">
    <location>
        <begin position="152"/>
        <end position="342"/>
    </location>
</feature>
<dbReference type="GO" id="GO:0019290">
    <property type="term" value="P:siderophore biosynthetic process"/>
    <property type="evidence" value="ECO:0007669"/>
    <property type="project" value="InterPro"/>
</dbReference>
<dbReference type="Gene3D" id="6.10.250.3370">
    <property type="match status" value="1"/>
</dbReference>
<protein>
    <submittedName>
        <fullName evidence="5">Siderophore synthetase component</fullName>
    </submittedName>
</protein>
<dbReference type="Proteomes" id="UP000199699">
    <property type="component" value="Unassembled WGS sequence"/>
</dbReference>
<dbReference type="InterPro" id="IPR022770">
    <property type="entry name" value="IucA/IucC-like_C"/>
</dbReference>
<dbReference type="PANTHER" id="PTHR34384">
    <property type="entry name" value="L-2,3-DIAMINOPROPANOATE--CITRATE LIGASE"/>
    <property type="match status" value="1"/>
</dbReference>
<comment type="pathway">
    <text evidence="1">Siderophore biosynthesis.</text>
</comment>
<dbReference type="STRING" id="145857.GA0070616_5308"/>
<proteinExistence type="inferred from homology"/>
<comment type="similarity">
    <text evidence="2">Belongs to the IucA/IucC family.</text>
</comment>
<sequence>MTDAAEREVFCRVVDALLREGRLGAGGDGRPDGPGWWRVSLGDGWLRMPVRTDGFQHDLRLARPELHVHRPGGPARRVDTVAELLVQLAPRGDPDAERGWRAFADECAGDLLARRLAAATRDRTYARLRAARAAAPDGYAGALLDDVLAARAGHPVYPTDRCRHGLDAADLRRYAPEHAGVFTLRWLPVPAGELRLTGPLPDWWPAPPRPGQVLLPVHPLTADRADLPAVDRPAVAVRPTLSMRTVALAADPATHLKLPLPTATLGTRNRRTLSPDALADGAAVAALLDRLAAGEPAFAGRILHADEGTFGHCGGDELRAFLLRRLPAGLGDATVVPVAALAATDPDAGTVAQRVAGADPSRLLGSYLDLLLDWHVFLWLRYGVALEAHPQNIHLVVPGDGEVRLLYKDNDGARLDRRHAAGLALRDGRMWVGGPEELVDVFVTITVHLAAAAPLLALARQGVPVGSPADLVTPRLRAARDRWAAGPDARRLVDRVLLADRLPVKAMLTAGTLLPKQRLGCADINKYYLRSGPNYLRSGPGSLREGP</sequence>
<dbReference type="InterPro" id="IPR007310">
    <property type="entry name" value="Aerobactin_biosyn_IucA/IucC_N"/>
</dbReference>
<accession>A0A1C6T1Z4</accession>
<dbReference type="OrthoDB" id="495728at2"/>
<evidence type="ECO:0000313" key="5">
    <source>
        <dbReference type="EMBL" id="SCL35751.1"/>
    </source>
</evidence>
<evidence type="ECO:0000313" key="6">
    <source>
        <dbReference type="Proteomes" id="UP000199699"/>
    </source>
</evidence>